<keyword evidence="3" id="KW-1185">Reference proteome</keyword>
<dbReference type="GO" id="GO:0003676">
    <property type="term" value="F:nucleic acid binding"/>
    <property type="evidence" value="ECO:0007669"/>
    <property type="project" value="InterPro"/>
</dbReference>
<dbReference type="SUPFAM" id="SSF53098">
    <property type="entry name" value="Ribonuclease H-like"/>
    <property type="match status" value="1"/>
</dbReference>
<dbReference type="InterPro" id="IPR036397">
    <property type="entry name" value="RNaseH_sf"/>
</dbReference>
<evidence type="ECO:0000313" key="3">
    <source>
        <dbReference type="Proteomes" id="UP000828251"/>
    </source>
</evidence>
<dbReference type="PANTHER" id="PTHR47723">
    <property type="entry name" value="OS05G0353850 PROTEIN"/>
    <property type="match status" value="1"/>
</dbReference>
<organism evidence="2 3">
    <name type="scientific">Gossypium stocksii</name>
    <dbReference type="NCBI Taxonomy" id="47602"/>
    <lineage>
        <taxon>Eukaryota</taxon>
        <taxon>Viridiplantae</taxon>
        <taxon>Streptophyta</taxon>
        <taxon>Embryophyta</taxon>
        <taxon>Tracheophyta</taxon>
        <taxon>Spermatophyta</taxon>
        <taxon>Magnoliopsida</taxon>
        <taxon>eudicotyledons</taxon>
        <taxon>Gunneridae</taxon>
        <taxon>Pentapetalae</taxon>
        <taxon>rosids</taxon>
        <taxon>malvids</taxon>
        <taxon>Malvales</taxon>
        <taxon>Malvaceae</taxon>
        <taxon>Malvoideae</taxon>
        <taxon>Gossypium</taxon>
    </lineage>
</organism>
<dbReference type="PANTHER" id="PTHR47723:SF19">
    <property type="entry name" value="POLYNUCLEOTIDYL TRANSFERASE, RIBONUCLEASE H-LIKE SUPERFAMILY PROTEIN"/>
    <property type="match status" value="1"/>
</dbReference>
<dbReference type="Gene3D" id="3.30.420.10">
    <property type="entry name" value="Ribonuclease H-like superfamily/Ribonuclease H"/>
    <property type="match status" value="1"/>
</dbReference>
<reference evidence="2 3" key="1">
    <citation type="journal article" date="2021" name="Plant Biotechnol. J.">
        <title>Multi-omics assisted identification of the key and species-specific regulatory components of drought-tolerant mechanisms in Gossypium stocksii.</title>
        <authorList>
            <person name="Yu D."/>
            <person name="Ke L."/>
            <person name="Zhang D."/>
            <person name="Wu Y."/>
            <person name="Sun Y."/>
            <person name="Mei J."/>
            <person name="Sun J."/>
            <person name="Sun Y."/>
        </authorList>
    </citation>
    <scope>NUCLEOTIDE SEQUENCE [LARGE SCALE GENOMIC DNA]</scope>
    <source>
        <strain evidence="3">cv. E1</strain>
        <tissue evidence="2">Leaf</tissue>
    </source>
</reference>
<dbReference type="AlphaFoldDB" id="A0A9D3ZFD1"/>
<dbReference type="GO" id="GO:0004523">
    <property type="term" value="F:RNA-DNA hybrid ribonuclease activity"/>
    <property type="evidence" value="ECO:0007669"/>
    <property type="project" value="InterPro"/>
</dbReference>
<dbReference type="InterPro" id="IPR053151">
    <property type="entry name" value="RNase_H-like"/>
</dbReference>
<dbReference type="InterPro" id="IPR044730">
    <property type="entry name" value="RNase_H-like_dom_plant"/>
</dbReference>
<evidence type="ECO:0000313" key="2">
    <source>
        <dbReference type="EMBL" id="KAH1031566.1"/>
    </source>
</evidence>
<dbReference type="EMBL" id="JAIQCV010000013">
    <property type="protein sequence ID" value="KAH1031566.1"/>
    <property type="molecule type" value="Genomic_DNA"/>
</dbReference>
<dbReference type="CDD" id="cd06222">
    <property type="entry name" value="RNase_H_like"/>
    <property type="match status" value="1"/>
</dbReference>
<dbReference type="InterPro" id="IPR002156">
    <property type="entry name" value="RNaseH_domain"/>
</dbReference>
<feature type="domain" description="RNase H type-1" evidence="1">
    <location>
        <begin position="43"/>
        <end position="161"/>
    </location>
</feature>
<gene>
    <name evidence="2" type="ORF">J1N35_043740</name>
</gene>
<comment type="caution">
    <text evidence="2">The sequence shown here is derived from an EMBL/GenBank/DDBJ whole genome shotgun (WGS) entry which is preliminary data.</text>
</comment>
<evidence type="ECO:0000259" key="1">
    <source>
        <dbReference type="Pfam" id="PF13456"/>
    </source>
</evidence>
<dbReference type="InterPro" id="IPR012337">
    <property type="entry name" value="RNaseH-like_sf"/>
</dbReference>
<dbReference type="Pfam" id="PF13456">
    <property type="entry name" value="RVT_3"/>
    <property type="match status" value="1"/>
</dbReference>
<dbReference type="Proteomes" id="UP000828251">
    <property type="component" value="Unassembled WGS sequence"/>
</dbReference>
<protein>
    <recommendedName>
        <fullName evidence="1">RNase H type-1 domain-containing protein</fullName>
    </recommendedName>
</protein>
<name>A0A9D3ZFD1_9ROSI</name>
<dbReference type="OrthoDB" id="597234at2759"/>
<proteinExistence type="predicted"/>
<accession>A0A9D3ZFD1</accession>
<sequence>MEVVKVSRCWARQNEAHLGGHTSNIPRLNSTNNPDENWVFLSTDGAVARDFGFAASEGVVRGHDGKWIVGFTRFLGVCSSFEAELCGILDGVLILLNKGYRRAIIMIDNLEVAQNLEDLDLEDSGIAVLRRIQQLLRSEEEWKIKHIPIDQNLVADRLAKFGLNWKSSLQVINKAPKEVLDLLQADSVNNRFMNLM</sequence>